<comment type="caution">
    <text evidence="3">The sequence shown here is derived from an EMBL/GenBank/DDBJ whole genome shotgun (WGS) entry which is preliminary data.</text>
</comment>
<dbReference type="Proteomes" id="UP001596484">
    <property type="component" value="Unassembled WGS sequence"/>
</dbReference>
<evidence type="ECO:0000256" key="2">
    <source>
        <dbReference type="SAM" id="Phobius"/>
    </source>
</evidence>
<keyword evidence="2" id="KW-1133">Transmembrane helix</keyword>
<dbReference type="RefSeq" id="WP_378409495.1">
    <property type="nucleotide sequence ID" value="NZ_JBHTCS010000030.1"/>
</dbReference>
<feature type="region of interest" description="Disordered" evidence="1">
    <location>
        <begin position="294"/>
        <end position="316"/>
    </location>
</feature>
<accession>A0ABW2S5P1</accession>
<keyword evidence="4" id="KW-1185">Reference proteome</keyword>
<proteinExistence type="predicted"/>
<name>A0ABW2S5P1_9NOCA</name>
<organism evidence="3 4">
    <name type="scientific">Rhodococcus daqingensis</name>
    <dbReference type="NCBI Taxonomy" id="2479363"/>
    <lineage>
        <taxon>Bacteria</taxon>
        <taxon>Bacillati</taxon>
        <taxon>Actinomycetota</taxon>
        <taxon>Actinomycetes</taxon>
        <taxon>Mycobacteriales</taxon>
        <taxon>Nocardiaceae</taxon>
        <taxon>Rhodococcus</taxon>
    </lineage>
</organism>
<keyword evidence="2" id="KW-0812">Transmembrane</keyword>
<feature type="transmembrane region" description="Helical" evidence="2">
    <location>
        <begin position="153"/>
        <end position="171"/>
    </location>
</feature>
<sequence length="316" mass="33330">MKSSKLSVSLAKEALAVQKQTARGWLKRTSAGRTVARVIKGIIDIELADRSMTLAAQEFTSVLPVIIAVGTIGNLDAVGDTLYEQLGLDPSGLDLSTITAGSLESNTPTFATFGVIGMLMVILGGTSFARALGRLYGRVWNIPTLTIRGSWRWVAVLMAVASSIALLGVARNLAGIDWVGPPLAFGSELIIWFALWSAVPYLLTEGRLAGRVLWATAAMTAAGLALLRIAGRIYLPLAGESAQEKFGALGLVFTAITWMFVMSGVVVAAATTIKALALDEGWIGRLLRGPVPPLPNGEGNLQPVRPVEGSPHQETA</sequence>
<dbReference type="EMBL" id="JBHTCS010000030">
    <property type="protein sequence ID" value="MFC7451203.1"/>
    <property type="molecule type" value="Genomic_DNA"/>
</dbReference>
<keyword evidence="2" id="KW-0472">Membrane</keyword>
<feature type="transmembrane region" description="Helical" evidence="2">
    <location>
        <begin position="255"/>
        <end position="278"/>
    </location>
</feature>
<feature type="transmembrane region" description="Helical" evidence="2">
    <location>
        <begin position="110"/>
        <end position="132"/>
    </location>
</feature>
<evidence type="ECO:0000313" key="4">
    <source>
        <dbReference type="Proteomes" id="UP001596484"/>
    </source>
</evidence>
<evidence type="ECO:0000256" key="1">
    <source>
        <dbReference type="SAM" id="MobiDB-lite"/>
    </source>
</evidence>
<feature type="transmembrane region" description="Helical" evidence="2">
    <location>
        <begin position="212"/>
        <end position="235"/>
    </location>
</feature>
<protein>
    <submittedName>
        <fullName evidence="3">Uncharacterized protein</fullName>
    </submittedName>
</protein>
<reference evidence="4" key="1">
    <citation type="journal article" date="2019" name="Int. J. Syst. Evol. Microbiol.">
        <title>The Global Catalogue of Microorganisms (GCM) 10K type strain sequencing project: providing services to taxonomists for standard genome sequencing and annotation.</title>
        <authorList>
            <consortium name="The Broad Institute Genomics Platform"/>
            <consortium name="The Broad Institute Genome Sequencing Center for Infectious Disease"/>
            <person name="Wu L."/>
            <person name="Ma J."/>
        </authorList>
    </citation>
    <scope>NUCLEOTIDE SEQUENCE [LARGE SCALE GENOMIC DNA]</scope>
    <source>
        <strain evidence="4">ICMP 19430</strain>
    </source>
</reference>
<evidence type="ECO:0000313" key="3">
    <source>
        <dbReference type="EMBL" id="MFC7451203.1"/>
    </source>
</evidence>
<gene>
    <name evidence="3" type="ORF">ACFQS9_25230</name>
</gene>
<feature type="transmembrane region" description="Helical" evidence="2">
    <location>
        <begin position="183"/>
        <end position="203"/>
    </location>
</feature>